<keyword evidence="3" id="KW-0067">ATP-binding</keyword>
<sequence>MTKGILTFCIFIAFITGCGNPDKQENQEEINNSEEITSEIDVPLSPSLTMVWETDTVLTTVESVLFDPGSEILYASNISGNPTEKDGIGFITKLSKSGDIIELEWVKGLNAPKGMAITGNRLYVTDIDALVEIELASGKIVNTYAVEGAEFLNDVTTHNGIIYFSDMSTGKVHSLENGMVDTVLEGLESINGLAIDTNGVLIGLDAEGLRRYAQEAPVMINDGVTGGDGLIVLDANTYIASRWQGEIYLIKDGHEYLLLDTKAQQANTADIGFIPDQNVILVPTFFKNKVVAYRLNY</sequence>
<name>A0A9X1L0H5_9BACT</name>
<keyword evidence="3" id="KW-0547">Nucleotide-binding</keyword>
<organism evidence="3 4">
    <name type="scientific">Fulvivirga sedimenti</name>
    <dbReference type="NCBI Taxonomy" id="2879465"/>
    <lineage>
        <taxon>Bacteria</taxon>
        <taxon>Pseudomonadati</taxon>
        <taxon>Bacteroidota</taxon>
        <taxon>Cytophagia</taxon>
        <taxon>Cytophagales</taxon>
        <taxon>Fulvivirgaceae</taxon>
        <taxon>Fulvivirga</taxon>
    </lineage>
</organism>
<dbReference type="Proteomes" id="UP001139409">
    <property type="component" value="Unassembled WGS sequence"/>
</dbReference>
<proteinExistence type="predicted"/>
<protein>
    <submittedName>
        <fullName evidence="3">ATP-binding protein</fullName>
    </submittedName>
</protein>
<gene>
    <name evidence="1" type="ORF">LDX50_11620</name>
    <name evidence="2" type="ORF">LDX50_17590</name>
    <name evidence="3" type="ORF">LDX50_23310</name>
</gene>
<dbReference type="PROSITE" id="PS51257">
    <property type="entry name" value="PROKAR_LIPOPROTEIN"/>
    <property type="match status" value="1"/>
</dbReference>
<dbReference type="EMBL" id="JAIXNE010000002">
    <property type="protein sequence ID" value="MCA6075519.1"/>
    <property type="molecule type" value="Genomic_DNA"/>
</dbReference>
<evidence type="ECO:0000313" key="4">
    <source>
        <dbReference type="Proteomes" id="UP001139409"/>
    </source>
</evidence>
<comment type="caution">
    <text evidence="3">The sequence shown here is derived from an EMBL/GenBank/DDBJ whole genome shotgun (WGS) entry which is preliminary data.</text>
</comment>
<dbReference type="EMBL" id="JAIXNE010000004">
    <property type="protein sequence ID" value="MCA6077824.1"/>
    <property type="molecule type" value="Genomic_DNA"/>
</dbReference>
<evidence type="ECO:0000313" key="3">
    <source>
        <dbReference type="EMBL" id="MCA6077824.1"/>
    </source>
</evidence>
<dbReference type="Gene3D" id="2.120.10.30">
    <property type="entry name" value="TolB, C-terminal domain"/>
    <property type="match status" value="1"/>
</dbReference>
<dbReference type="GO" id="GO:0005524">
    <property type="term" value="F:ATP binding"/>
    <property type="evidence" value="ECO:0007669"/>
    <property type="project" value="UniProtKB-KW"/>
</dbReference>
<reference evidence="3" key="1">
    <citation type="submission" date="2021-09" db="EMBL/GenBank/DDBJ databases">
        <title>Fulvivirga sp. isolated from coastal sediment.</title>
        <authorList>
            <person name="Yu H."/>
        </authorList>
    </citation>
    <scope>NUCLEOTIDE SEQUENCE</scope>
    <source>
        <strain evidence="3">1062</strain>
    </source>
</reference>
<dbReference type="AlphaFoldDB" id="A0A9X1L0H5"/>
<dbReference type="EMBL" id="JAIXNE010000003">
    <property type="protein sequence ID" value="MCA6076696.1"/>
    <property type="molecule type" value="Genomic_DNA"/>
</dbReference>
<dbReference type="InterPro" id="IPR011042">
    <property type="entry name" value="6-blade_b-propeller_TolB-like"/>
</dbReference>
<dbReference type="RefSeq" id="WP_225698619.1">
    <property type="nucleotide sequence ID" value="NZ_JAIXNE010000002.1"/>
</dbReference>
<evidence type="ECO:0000313" key="1">
    <source>
        <dbReference type="EMBL" id="MCA6075519.1"/>
    </source>
</evidence>
<dbReference type="SUPFAM" id="SSF63829">
    <property type="entry name" value="Calcium-dependent phosphotriesterase"/>
    <property type="match status" value="1"/>
</dbReference>
<evidence type="ECO:0000313" key="2">
    <source>
        <dbReference type="EMBL" id="MCA6076696.1"/>
    </source>
</evidence>
<accession>A0A9X1L0H5</accession>
<keyword evidence="4" id="KW-1185">Reference proteome</keyword>